<proteinExistence type="predicted"/>
<protein>
    <submittedName>
        <fullName evidence="1">Rpn family recombination-promoting nuclease/putative transposase</fullName>
    </submittedName>
</protein>
<keyword evidence="2" id="KW-1185">Reference proteome</keyword>
<evidence type="ECO:0000313" key="1">
    <source>
        <dbReference type="EMBL" id="MCC2168562.1"/>
    </source>
</evidence>
<dbReference type="Pfam" id="PF12784">
    <property type="entry name" value="PDDEXK_2"/>
    <property type="match status" value="1"/>
</dbReference>
<dbReference type="InterPro" id="IPR010106">
    <property type="entry name" value="RpnA"/>
</dbReference>
<reference evidence="1 2" key="1">
    <citation type="submission" date="2021-10" db="EMBL/GenBank/DDBJ databases">
        <title>Anaerobic single-cell dispensing facilitates the cultivation of human gut bacteria.</title>
        <authorList>
            <person name="Afrizal A."/>
        </authorList>
    </citation>
    <scope>NUCLEOTIDE SEQUENCE [LARGE SCALE GENOMIC DNA]</scope>
    <source>
        <strain evidence="1 2">CLA-AA-H244</strain>
    </source>
</reference>
<comment type="caution">
    <text evidence="1">The sequence shown here is derived from an EMBL/GenBank/DDBJ whole genome shotgun (WGS) entry which is preliminary data.</text>
</comment>
<evidence type="ECO:0000313" key="2">
    <source>
        <dbReference type="Proteomes" id="UP001199355"/>
    </source>
</evidence>
<dbReference type="NCBIfam" id="TIGR01784">
    <property type="entry name" value="T_den_put_tspse"/>
    <property type="match status" value="1"/>
</dbReference>
<gene>
    <name evidence="1" type="ORF">LKD45_12825</name>
</gene>
<dbReference type="Proteomes" id="UP001199355">
    <property type="component" value="Unassembled WGS sequence"/>
</dbReference>
<accession>A0AAE3AYU6</accession>
<organism evidence="1 2">
    <name type="scientific">Gallintestinimicrobium propionicum</name>
    <dbReference type="NCBI Taxonomy" id="2981770"/>
    <lineage>
        <taxon>Bacteria</taxon>
        <taxon>Bacillati</taxon>
        <taxon>Bacillota</taxon>
        <taxon>Clostridia</taxon>
        <taxon>Lachnospirales</taxon>
        <taxon>Lachnospiraceae</taxon>
        <taxon>Gallintestinimicrobium</taxon>
    </lineage>
</organism>
<dbReference type="RefSeq" id="WP_308728768.1">
    <property type="nucleotide sequence ID" value="NZ_JAJEQF010000039.1"/>
</dbReference>
<dbReference type="PANTHER" id="PTHR41317">
    <property type="entry name" value="PD-(D_E)XK NUCLEASE FAMILY TRANSPOSASE"/>
    <property type="match status" value="1"/>
</dbReference>
<dbReference type="PANTHER" id="PTHR41317:SF1">
    <property type="entry name" value="PD-(D_E)XK NUCLEASE FAMILY TRANSPOSASE"/>
    <property type="match status" value="1"/>
</dbReference>
<sequence>MQKKIKLSEKLMEKHGKIRYRFMNAYLFATVFQKNQETLKDLIAALLRIELKEIVSLEILNPILPGQDIDHKSCIMDILVLLNGNIRVNLEMQVLDEGNWNERGVYYLAENLLDLKKGEDYKNLKTTVQIGILDFDLWKSGKNPFYQVYELWDTEHDRVFTNKMKLCVLSLRQAEKAEERERQSGLYDWAKALTAETWEELQELSEKNEKIKEAVETMITLTEDERVRIECMRQEKAERDWINAMNYATEQGEERGEARGIKMGIQKGMKQERENTLKLVAKMSQNGDTEYIARLMEPEVFEQMAAKYGMKA</sequence>
<dbReference type="EMBL" id="JAJEQF010000039">
    <property type="protein sequence ID" value="MCC2168562.1"/>
    <property type="molecule type" value="Genomic_DNA"/>
</dbReference>
<dbReference type="AlphaFoldDB" id="A0AAE3AYU6"/>
<name>A0AAE3AYU6_9FIRM</name>